<dbReference type="EMBL" id="MU005770">
    <property type="protein sequence ID" value="KAF2709498.1"/>
    <property type="molecule type" value="Genomic_DNA"/>
</dbReference>
<dbReference type="Proteomes" id="UP000799428">
    <property type="component" value="Unassembled WGS sequence"/>
</dbReference>
<feature type="region of interest" description="Disordered" evidence="1">
    <location>
        <begin position="1"/>
        <end position="177"/>
    </location>
</feature>
<proteinExistence type="predicted"/>
<gene>
    <name evidence="2" type="ORF">K504DRAFT_276002</name>
</gene>
<dbReference type="AlphaFoldDB" id="A0A6G1K9K8"/>
<dbReference type="OrthoDB" id="5429993at2759"/>
<evidence type="ECO:0000256" key="1">
    <source>
        <dbReference type="SAM" id="MobiDB-lite"/>
    </source>
</evidence>
<evidence type="ECO:0000313" key="3">
    <source>
        <dbReference type="Proteomes" id="UP000799428"/>
    </source>
</evidence>
<evidence type="ECO:0000313" key="2">
    <source>
        <dbReference type="EMBL" id="KAF2709498.1"/>
    </source>
</evidence>
<sequence length="584" mass="64175">MPIPSFASSLKNRTRIGKASKSSKPNDAPPGTDASGKPTSSSDSAECIPDSNPDEAASSAPPPVSHRNNADGAKRRSFLPQPGHIAIDFRTNKLEDPPKENKKVDSYPSDATGLPEPSTTTVASQRPIIQATAQGRLRPRSMYQTGSVRIEQHDGKVPSRSMRPPDAVSSRTSSVPQLAGLTRTQSLRRPEVSTQAHTRTQSINNVTATRKDSVEPRTYSERPRSLFIEPTQSINSVTVTRKDSVEPRTYSQRPRSLFIEPTQSTRGTSSTPMDNGGIRTSGRLAALKRTGTTRSKVDVIDRSEAIQQGRPAFSTLQQHFTPRKTGKAPTSTFINPPATDVGAGSLPSEITNLQSELLQLHLLHASAAQTSRQWELSAKRGLRGKFDEVASLYQVMRESERQGQELKNIRALREWQSGSSSFALIEHIQILSGPLHELPSLVDTGGRFSRLVDQFEHWTTKVGKVWESRKDAANNRTGDLDYVGGLGETWRAENASLTRRLIAFSRDMDRLTQPASDSTIAYIVQTCKGLLGGLLEELQTMQTIESGVILREQDWVEMRLKAIARGGEGHLMEANGDSNEVWRT</sequence>
<accession>A0A6G1K9K8</accession>
<reference evidence="2" key="1">
    <citation type="journal article" date="2020" name="Stud. Mycol.">
        <title>101 Dothideomycetes genomes: a test case for predicting lifestyles and emergence of pathogens.</title>
        <authorList>
            <person name="Haridas S."/>
            <person name="Albert R."/>
            <person name="Binder M."/>
            <person name="Bloem J."/>
            <person name="Labutti K."/>
            <person name="Salamov A."/>
            <person name="Andreopoulos B."/>
            <person name="Baker S."/>
            <person name="Barry K."/>
            <person name="Bills G."/>
            <person name="Bluhm B."/>
            <person name="Cannon C."/>
            <person name="Castanera R."/>
            <person name="Culley D."/>
            <person name="Daum C."/>
            <person name="Ezra D."/>
            <person name="Gonzalez J."/>
            <person name="Henrissat B."/>
            <person name="Kuo A."/>
            <person name="Liang C."/>
            <person name="Lipzen A."/>
            <person name="Lutzoni F."/>
            <person name="Magnuson J."/>
            <person name="Mondo S."/>
            <person name="Nolan M."/>
            <person name="Ohm R."/>
            <person name="Pangilinan J."/>
            <person name="Park H.-J."/>
            <person name="Ramirez L."/>
            <person name="Alfaro M."/>
            <person name="Sun H."/>
            <person name="Tritt A."/>
            <person name="Yoshinaga Y."/>
            <person name="Zwiers L.-H."/>
            <person name="Turgeon B."/>
            <person name="Goodwin S."/>
            <person name="Spatafora J."/>
            <person name="Crous P."/>
            <person name="Grigoriev I."/>
        </authorList>
    </citation>
    <scope>NUCLEOTIDE SEQUENCE</scope>
    <source>
        <strain evidence="2">CBS 279.74</strain>
    </source>
</reference>
<feature type="compositionally biased region" description="Polar residues" evidence="1">
    <location>
        <begin position="1"/>
        <end position="11"/>
    </location>
</feature>
<organism evidence="2 3">
    <name type="scientific">Pleomassaria siparia CBS 279.74</name>
    <dbReference type="NCBI Taxonomy" id="1314801"/>
    <lineage>
        <taxon>Eukaryota</taxon>
        <taxon>Fungi</taxon>
        <taxon>Dikarya</taxon>
        <taxon>Ascomycota</taxon>
        <taxon>Pezizomycotina</taxon>
        <taxon>Dothideomycetes</taxon>
        <taxon>Pleosporomycetidae</taxon>
        <taxon>Pleosporales</taxon>
        <taxon>Pleomassariaceae</taxon>
        <taxon>Pleomassaria</taxon>
    </lineage>
</organism>
<name>A0A6G1K9K8_9PLEO</name>
<keyword evidence="3" id="KW-1185">Reference proteome</keyword>
<feature type="compositionally biased region" description="Basic and acidic residues" evidence="1">
    <location>
        <begin position="90"/>
        <end position="105"/>
    </location>
</feature>
<protein>
    <submittedName>
        <fullName evidence="2">Uncharacterized protein</fullName>
    </submittedName>
</protein>